<feature type="transmembrane region" description="Helical" evidence="1">
    <location>
        <begin position="83"/>
        <end position="101"/>
    </location>
</feature>
<evidence type="ECO:0000256" key="1">
    <source>
        <dbReference type="SAM" id="Phobius"/>
    </source>
</evidence>
<keyword evidence="1" id="KW-0472">Membrane</keyword>
<name>A0A4R5W6N1_9BURK</name>
<protein>
    <submittedName>
        <fullName evidence="2">Uncharacterized protein</fullName>
    </submittedName>
</protein>
<feature type="transmembrane region" description="Helical" evidence="1">
    <location>
        <begin position="53"/>
        <end position="71"/>
    </location>
</feature>
<reference evidence="2 3" key="1">
    <citation type="submission" date="2019-03" db="EMBL/GenBank/DDBJ databases">
        <title>Sapientia aquatica gen. nov., sp. nov., isolated from a crater lake.</title>
        <authorList>
            <person name="Felfoldi T."/>
            <person name="Szabo A."/>
            <person name="Toth E."/>
            <person name="Schumann P."/>
            <person name="Keki Z."/>
            <person name="Marialigeti K."/>
            <person name="Mathe I."/>
        </authorList>
    </citation>
    <scope>NUCLEOTIDE SEQUENCE [LARGE SCALE GENOMIC DNA]</scope>
    <source>
        <strain evidence="2 3">SA-152</strain>
    </source>
</reference>
<organism evidence="2 3">
    <name type="scientific">Sapientia aquatica</name>
    <dbReference type="NCBI Taxonomy" id="1549640"/>
    <lineage>
        <taxon>Bacteria</taxon>
        <taxon>Pseudomonadati</taxon>
        <taxon>Pseudomonadota</taxon>
        <taxon>Betaproteobacteria</taxon>
        <taxon>Burkholderiales</taxon>
        <taxon>Oxalobacteraceae</taxon>
        <taxon>Sapientia</taxon>
    </lineage>
</organism>
<comment type="caution">
    <text evidence="2">The sequence shown here is derived from an EMBL/GenBank/DDBJ whole genome shotgun (WGS) entry which is preliminary data.</text>
</comment>
<evidence type="ECO:0000313" key="2">
    <source>
        <dbReference type="EMBL" id="TDK68768.1"/>
    </source>
</evidence>
<keyword evidence="1" id="KW-0812">Transmembrane</keyword>
<keyword evidence="1" id="KW-1133">Transmembrane helix</keyword>
<evidence type="ECO:0000313" key="3">
    <source>
        <dbReference type="Proteomes" id="UP000294829"/>
    </source>
</evidence>
<keyword evidence="3" id="KW-1185">Reference proteome</keyword>
<dbReference type="OrthoDB" id="5950601at2"/>
<accession>A0A4R5W6N1</accession>
<dbReference type="AlphaFoldDB" id="A0A4R5W6N1"/>
<sequence>MLFVFVFVLGFFFAKVEIQIEGSEGWAASLPTWRIEQHWLLTLFWGGRAMTGYHAWVFTFIGLIFHLPVFLMGKWNWKIEGRIVASVMLFWVIEDFLWFVLNPAFGLARFDPINVTWHRHWWGGAPVDYWFALGIGLVMMANCFTEKVDKPGFDEPV</sequence>
<dbReference type="Proteomes" id="UP000294829">
    <property type="component" value="Unassembled WGS sequence"/>
</dbReference>
<proteinExistence type="predicted"/>
<gene>
    <name evidence="2" type="ORF">E2I14_02535</name>
</gene>
<feature type="transmembrane region" description="Helical" evidence="1">
    <location>
        <begin position="121"/>
        <end position="141"/>
    </location>
</feature>
<dbReference type="EMBL" id="SMYL01000001">
    <property type="protein sequence ID" value="TDK68768.1"/>
    <property type="molecule type" value="Genomic_DNA"/>
</dbReference>